<evidence type="ECO:0000313" key="3">
    <source>
        <dbReference type="Proteomes" id="UP000663191"/>
    </source>
</evidence>
<reference evidence="2 3" key="1">
    <citation type="journal article" date="2006" name="Int. J. Syst. Evol. Microbiol.">
        <title>Haloterrigena longa sp. nov. and Haloterrigena limicola sp. nov., extremely halophilic archaea isolated from a salt lake.</title>
        <authorList>
            <person name="Cui H.L."/>
            <person name="Tohty D."/>
            <person name="Zhou P.J."/>
            <person name="Liu S.J."/>
        </authorList>
    </citation>
    <scope>NUCLEOTIDE SEQUENCE [LARGE SCALE GENOMIC DNA]</scope>
    <source>
        <strain evidence="2 3">ABH32</strain>
    </source>
</reference>
<name>A0A8A2U7G4_9EURY</name>
<evidence type="ECO:0000256" key="1">
    <source>
        <dbReference type="SAM" id="MobiDB-lite"/>
    </source>
</evidence>
<gene>
    <name evidence="2" type="ORF">J0X27_13960</name>
</gene>
<protein>
    <submittedName>
        <fullName evidence="2">Uncharacterized protein</fullName>
    </submittedName>
</protein>
<accession>A0A8A2U7G4</accession>
<sequence length="103" mass="11751">MTADERPTPPRELDQVSRDVLEELAGRDVATLRTMSSYLEDVATWKARRTDDGEATSATADPDAYPDDVPERASVSVTEIGGTEYYYYQWREDDEIRSRTEQL</sequence>
<dbReference type="KEGG" id="hlo:J0X27_13960"/>
<keyword evidence="3" id="KW-1185">Reference proteome</keyword>
<proteinExistence type="predicted"/>
<organism evidence="2 3">
    <name type="scientific">Natrinema longum</name>
    <dbReference type="NCBI Taxonomy" id="370324"/>
    <lineage>
        <taxon>Archaea</taxon>
        <taxon>Methanobacteriati</taxon>
        <taxon>Methanobacteriota</taxon>
        <taxon>Stenosarchaea group</taxon>
        <taxon>Halobacteria</taxon>
        <taxon>Halobacteriales</taxon>
        <taxon>Natrialbaceae</taxon>
        <taxon>Natrinema</taxon>
    </lineage>
</organism>
<evidence type="ECO:0000313" key="2">
    <source>
        <dbReference type="EMBL" id="QSW84546.1"/>
    </source>
</evidence>
<dbReference type="OrthoDB" id="204292at2157"/>
<dbReference type="RefSeq" id="WP_207269778.1">
    <property type="nucleotide sequence ID" value="NZ_CP071463.1"/>
</dbReference>
<dbReference type="EMBL" id="CP071463">
    <property type="protein sequence ID" value="QSW84546.1"/>
    <property type="molecule type" value="Genomic_DNA"/>
</dbReference>
<dbReference type="GeneID" id="63184870"/>
<feature type="region of interest" description="Disordered" evidence="1">
    <location>
        <begin position="47"/>
        <end position="74"/>
    </location>
</feature>
<dbReference type="AlphaFoldDB" id="A0A8A2U7G4"/>
<dbReference type="Proteomes" id="UP000663191">
    <property type="component" value="Chromosome"/>
</dbReference>